<evidence type="ECO:0000313" key="1">
    <source>
        <dbReference type="EMBL" id="TNV72147.1"/>
    </source>
</evidence>
<evidence type="ECO:0000313" key="2">
    <source>
        <dbReference type="Proteomes" id="UP000785679"/>
    </source>
</evidence>
<name>A0A8J8NC31_HALGN</name>
<proteinExistence type="predicted"/>
<gene>
    <name evidence="1" type="ORF">FGO68_gene15557</name>
</gene>
<protein>
    <submittedName>
        <fullName evidence="1">Uncharacterized protein</fullName>
    </submittedName>
</protein>
<keyword evidence="2" id="KW-1185">Reference proteome</keyword>
<comment type="caution">
    <text evidence="1">The sequence shown here is derived from an EMBL/GenBank/DDBJ whole genome shotgun (WGS) entry which is preliminary data.</text>
</comment>
<dbReference type="Proteomes" id="UP000785679">
    <property type="component" value="Unassembled WGS sequence"/>
</dbReference>
<dbReference type="EMBL" id="RRYP01024008">
    <property type="protein sequence ID" value="TNV72147.1"/>
    <property type="molecule type" value="Genomic_DNA"/>
</dbReference>
<accession>A0A8J8NC31</accession>
<dbReference type="AlphaFoldDB" id="A0A8J8NC31"/>
<sequence length="115" mass="13355">MSHQILLNTEFSSWFCVVQVKKNESAIQQLSIVGRSIWYRNDCPQPQRSFLVSMLTCQVFSSNLRKPLESRNLTMLMKSPMFAISFLRVNSSESRSLKQRTFSNRSCKVMPDPML</sequence>
<reference evidence="1" key="1">
    <citation type="submission" date="2019-06" db="EMBL/GenBank/DDBJ databases">
        <authorList>
            <person name="Zheng W."/>
        </authorList>
    </citation>
    <scope>NUCLEOTIDE SEQUENCE</scope>
    <source>
        <strain evidence="1">QDHG01</strain>
    </source>
</reference>
<organism evidence="1 2">
    <name type="scientific">Halteria grandinella</name>
    <dbReference type="NCBI Taxonomy" id="5974"/>
    <lineage>
        <taxon>Eukaryota</taxon>
        <taxon>Sar</taxon>
        <taxon>Alveolata</taxon>
        <taxon>Ciliophora</taxon>
        <taxon>Intramacronucleata</taxon>
        <taxon>Spirotrichea</taxon>
        <taxon>Stichotrichia</taxon>
        <taxon>Sporadotrichida</taxon>
        <taxon>Halteriidae</taxon>
        <taxon>Halteria</taxon>
    </lineage>
</organism>